<keyword evidence="4" id="KW-1185">Reference proteome</keyword>
<dbReference type="Proteomes" id="UP000234166">
    <property type="component" value="Unassembled WGS sequence"/>
</dbReference>
<evidence type="ECO:0000313" key="3">
    <source>
        <dbReference type="Proteomes" id="UP000234166"/>
    </source>
</evidence>
<sequence>MHCPPWPSVGSACRPINCRATATCRVCKARPLAPPSAWWSRPATSRTASCTCPAARAATRSRRSGAQGTTIGCMADPHRFCPLPPVTRCTCVHSNSGRQRCCAASSAAGRRRQRHRRFKPLSPRKRVWGEGTPIAHHECLDLFARAWGLARTLIRPSGTFSRMSGTLFRQEKEAAHACLVRLRAPHLRVAWLHPDTGAQTPSNMAPSIPSP</sequence>
<dbReference type="EMBL" id="OCYS01000081">
    <property type="protein sequence ID" value="SON87077.1"/>
    <property type="molecule type" value="Genomic_DNA"/>
</dbReference>
<name>A0AB38E0L7_XANCH</name>
<reference evidence="3 4" key="1">
    <citation type="submission" date="2017-10" db="EMBL/GenBank/DDBJ databases">
        <authorList>
            <person name="Regsiter A."/>
            <person name="William W."/>
        </authorList>
    </citation>
    <scope>NUCLEOTIDE SEQUENCE [LARGE SCALE GENOMIC DNA]</scope>
    <source>
        <strain evidence="1 4">CFBP6984</strain>
        <strain evidence="2 3">CFBP7430</strain>
    </source>
</reference>
<proteinExistence type="predicted"/>
<dbReference type="EMBL" id="OCYT01000088">
    <property type="protein sequence ID" value="SON79916.1"/>
    <property type="molecule type" value="Genomic_DNA"/>
</dbReference>
<dbReference type="AlphaFoldDB" id="A0AB38E0L7"/>
<protein>
    <submittedName>
        <fullName evidence="2">Uncharacterized protein</fullName>
    </submittedName>
</protein>
<dbReference type="Proteomes" id="UP000234181">
    <property type="component" value="Unassembled WGS sequence"/>
</dbReference>
<gene>
    <name evidence="1" type="ORF">XAP6984_330003</name>
    <name evidence="2" type="ORF">XAP7430_280003</name>
</gene>
<organism evidence="2 3">
    <name type="scientific">Xanthomonas campestris pv. phaseoli</name>
    <dbReference type="NCBI Taxonomy" id="317013"/>
    <lineage>
        <taxon>Bacteria</taxon>
        <taxon>Pseudomonadati</taxon>
        <taxon>Pseudomonadota</taxon>
        <taxon>Gammaproteobacteria</taxon>
        <taxon>Lysobacterales</taxon>
        <taxon>Lysobacteraceae</taxon>
        <taxon>Xanthomonas</taxon>
    </lineage>
</organism>
<accession>A0AB38E0L7</accession>
<evidence type="ECO:0000313" key="1">
    <source>
        <dbReference type="EMBL" id="SON79916.1"/>
    </source>
</evidence>
<evidence type="ECO:0000313" key="4">
    <source>
        <dbReference type="Proteomes" id="UP000234181"/>
    </source>
</evidence>
<comment type="caution">
    <text evidence="2">The sequence shown here is derived from an EMBL/GenBank/DDBJ whole genome shotgun (WGS) entry which is preliminary data.</text>
</comment>
<evidence type="ECO:0000313" key="2">
    <source>
        <dbReference type="EMBL" id="SON87077.1"/>
    </source>
</evidence>